<name>A0A402BI95_9CHLR</name>
<organism evidence="1 2">
    <name type="scientific">Dictyobacter alpinus</name>
    <dbReference type="NCBI Taxonomy" id="2014873"/>
    <lineage>
        <taxon>Bacteria</taxon>
        <taxon>Bacillati</taxon>
        <taxon>Chloroflexota</taxon>
        <taxon>Ktedonobacteria</taxon>
        <taxon>Ktedonobacterales</taxon>
        <taxon>Dictyobacteraceae</taxon>
        <taxon>Dictyobacter</taxon>
    </lineage>
</organism>
<keyword evidence="2" id="KW-1185">Reference proteome</keyword>
<comment type="caution">
    <text evidence="1">The sequence shown here is derived from an EMBL/GenBank/DDBJ whole genome shotgun (WGS) entry which is preliminary data.</text>
</comment>
<evidence type="ECO:0000313" key="2">
    <source>
        <dbReference type="Proteomes" id="UP000287171"/>
    </source>
</evidence>
<evidence type="ECO:0000313" key="1">
    <source>
        <dbReference type="EMBL" id="GCE31141.1"/>
    </source>
</evidence>
<reference evidence="2" key="1">
    <citation type="submission" date="2018-12" db="EMBL/GenBank/DDBJ databases">
        <title>Tengunoibacter tsumagoiensis gen. nov., sp. nov., Dictyobacter kobayashii sp. nov., D. alpinus sp. nov., and D. joshuensis sp. nov. and description of Dictyobacteraceae fam. nov. within the order Ktedonobacterales isolated from Tengu-no-mugimeshi.</title>
        <authorList>
            <person name="Wang C.M."/>
            <person name="Zheng Y."/>
            <person name="Sakai Y."/>
            <person name="Toyoda A."/>
            <person name="Minakuchi Y."/>
            <person name="Abe K."/>
            <person name="Yokota A."/>
            <person name="Yabe S."/>
        </authorList>
    </citation>
    <scope>NUCLEOTIDE SEQUENCE [LARGE SCALE GENOMIC DNA]</scope>
    <source>
        <strain evidence="2">Uno16</strain>
    </source>
</reference>
<accession>A0A402BI95</accession>
<gene>
    <name evidence="1" type="ORF">KDA_66250</name>
</gene>
<protein>
    <submittedName>
        <fullName evidence="1">Uncharacterized protein</fullName>
    </submittedName>
</protein>
<dbReference type="AlphaFoldDB" id="A0A402BI95"/>
<dbReference type="EMBL" id="BIFT01000002">
    <property type="protein sequence ID" value="GCE31141.1"/>
    <property type="molecule type" value="Genomic_DNA"/>
</dbReference>
<dbReference type="RefSeq" id="WP_126631139.1">
    <property type="nucleotide sequence ID" value="NZ_BIFT01000002.1"/>
</dbReference>
<dbReference type="Proteomes" id="UP000287171">
    <property type="component" value="Unassembled WGS sequence"/>
</dbReference>
<sequence length="87" mass="10121">MAHLRFMNPANSQITGSIKRAQQLIRSQYIYLEDHPQFAPKNFRHLRNLALRLEKLSRTDPRNVNEVELNSILKELSSIVDNLQHAA</sequence>
<proteinExistence type="predicted"/>
<dbReference type="OrthoDB" id="164827at2"/>